<evidence type="ECO:0000313" key="1">
    <source>
        <dbReference type="EMBL" id="KUM79462.1"/>
    </source>
</evidence>
<organism evidence="1 2">
    <name type="scientific">Streptomyces curacoi</name>
    <dbReference type="NCBI Taxonomy" id="146536"/>
    <lineage>
        <taxon>Bacteria</taxon>
        <taxon>Bacillati</taxon>
        <taxon>Actinomycetota</taxon>
        <taxon>Actinomycetes</taxon>
        <taxon>Kitasatosporales</taxon>
        <taxon>Streptomycetaceae</taxon>
        <taxon>Streptomyces</taxon>
    </lineage>
</organism>
<keyword evidence="2" id="KW-1185">Reference proteome</keyword>
<name>A0A117PGW2_9ACTN</name>
<dbReference type="Proteomes" id="UP000054024">
    <property type="component" value="Unassembled WGS sequence"/>
</dbReference>
<comment type="caution">
    <text evidence="1">The sequence shown here is derived from an EMBL/GenBank/DDBJ whole genome shotgun (WGS) entry which is preliminary data.</text>
</comment>
<dbReference type="RefSeq" id="WP_062146153.1">
    <property type="nucleotide sequence ID" value="NZ_KQ947985.1"/>
</dbReference>
<proteinExistence type="predicted"/>
<gene>
    <name evidence="1" type="ORF">AQI70_08780</name>
</gene>
<dbReference type="AlphaFoldDB" id="A0A117PGW2"/>
<dbReference type="OrthoDB" id="120749at2"/>
<protein>
    <submittedName>
        <fullName evidence="1">Uncharacterized protein</fullName>
    </submittedName>
</protein>
<reference evidence="1 2" key="1">
    <citation type="submission" date="2015-10" db="EMBL/GenBank/DDBJ databases">
        <title>Draft genome sequence of Streptomyces curacoi DSM 40107, type strain for the species Streptomyces curacoi.</title>
        <authorList>
            <person name="Ruckert C."/>
            <person name="Winkler A."/>
            <person name="Kalinowski J."/>
            <person name="Kampfer P."/>
            <person name="Glaeser S."/>
        </authorList>
    </citation>
    <scope>NUCLEOTIDE SEQUENCE [LARGE SCALE GENOMIC DNA]</scope>
    <source>
        <strain evidence="1 2">DSM 40107</strain>
    </source>
</reference>
<evidence type="ECO:0000313" key="2">
    <source>
        <dbReference type="Proteomes" id="UP000054024"/>
    </source>
</evidence>
<sequence length="98" mass="11307">MRMLLKANIDTEKSNDLIRSGKMPQVVQEILENVKPEASYFTVDQGQRTMLLFFDMKESSQMPPIAERLFLELDARVDYTPVMNPDDLQKGLSELRLS</sequence>
<dbReference type="STRING" id="146536.AQI70_08780"/>
<dbReference type="EMBL" id="LMWJ01000005">
    <property type="protein sequence ID" value="KUM79462.1"/>
    <property type="molecule type" value="Genomic_DNA"/>
</dbReference>
<accession>A0A117PGW2</accession>